<dbReference type="InterPro" id="IPR001646">
    <property type="entry name" value="5peptide_repeat"/>
</dbReference>
<dbReference type="EMBL" id="CP159373">
    <property type="protein sequence ID" value="XCN74566.1"/>
    <property type="molecule type" value="Genomic_DNA"/>
</dbReference>
<feature type="transmembrane region" description="Helical" evidence="1">
    <location>
        <begin position="243"/>
        <end position="264"/>
    </location>
</feature>
<dbReference type="Pfam" id="PF00805">
    <property type="entry name" value="Pentapeptide"/>
    <property type="match status" value="1"/>
</dbReference>
<name>A0AAU8M026_9BACT</name>
<organism evidence="2">
    <name type="scientific">Candidatus Electrothrix aestuarii</name>
    <dbReference type="NCBI Taxonomy" id="3062594"/>
    <lineage>
        <taxon>Bacteria</taxon>
        <taxon>Pseudomonadati</taxon>
        <taxon>Thermodesulfobacteriota</taxon>
        <taxon>Desulfobulbia</taxon>
        <taxon>Desulfobulbales</taxon>
        <taxon>Desulfobulbaceae</taxon>
        <taxon>Candidatus Electrothrix</taxon>
    </lineage>
</organism>
<dbReference type="KEGG" id="eaj:Q3M24_07430"/>
<evidence type="ECO:0000256" key="1">
    <source>
        <dbReference type="SAM" id="Phobius"/>
    </source>
</evidence>
<keyword evidence="1" id="KW-0472">Membrane</keyword>
<sequence length="270" mass="31768">MTLLSNNRDHLVDQKFQNDVSDADYSNKFFLRLVAKGRRFEKVNFKYTIFDATYLRDCVFDSCNFTGCRFVGVNFYGAKFTGCKFDYATFERTIIASDILDNCCPGWDNLKLKFARTLRVNFQQLGDSKSANKAIKVELDATEIHLKKSWRSNESYYRQKYSGWKRLRKFFEWLNFKVLDFVWGNGENTYKLSRSVILLLTGMALFDVLNFQDITKVASYVNAIIKMPEIFLGVTSPKYYPSWYLAIIFFTRLVAMGFFMSIIIKRFNRR</sequence>
<dbReference type="AlphaFoldDB" id="A0AAU8M026"/>
<reference evidence="2" key="1">
    <citation type="journal article" date="2024" name="Syst. Appl. Microbiol.">
        <title>First single-strain enrichments of Electrothrix cable bacteria, description of E. aestuarii sp. nov. and E. rattekaaiensis sp. nov., and proposal of a cable bacteria taxonomy following the rules of the SeqCode.</title>
        <authorList>
            <person name="Plum-Jensen L.E."/>
            <person name="Schramm A."/>
            <person name="Marshall I.P.G."/>
        </authorList>
    </citation>
    <scope>NUCLEOTIDE SEQUENCE</scope>
    <source>
        <strain evidence="2">Rat1</strain>
    </source>
</reference>
<proteinExistence type="predicted"/>
<accession>A0AAU8M026</accession>
<reference evidence="2" key="2">
    <citation type="submission" date="2024-06" db="EMBL/GenBank/DDBJ databases">
        <authorList>
            <person name="Plum-Jensen L.E."/>
            <person name="Schramm A."/>
            <person name="Marshall I.P.G."/>
        </authorList>
    </citation>
    <scope>NUCLEOTIDE SEQUENCE</scope>
    <source>
        <strain evidence="2">Rat1</strain>
    </source>
</reference>
<keyword evidence="1" id="KW-0812">Transmembrane</keyword>
<evidence type="ECO:0000313" key="2">
    <source>
        <dbReference type="EMBL" id="XCN74566.1"/>
    </source>
</evidence>
<keyword evidence="1" id="KW-1133">Transmembrane helix</keyword>
<dbReference type="Gene3D" id="2.160.20.80">
    <property type="entry name" value="E3 ubiquitin-protein ligase SopA"/>
    <property type="match status" value="1"/>
</dbReference>
<protein>
    <submittedName>
        <fullName evidence="2">Pentapeptide repeat-containing protein</fullName>
    </submittedName>
</protein>
<gene>
    <name evidence="2" type="ORF">Q3M24_07430</name>
</gene>
<dbReference type="SUPFAM" id="SSF141571">
    <property type="entry name" value="Pentapeptide repeat-like"/>
    <property type="match status" value="1"/>
</dbReference>